<name>A0A8B6EZR3_MYTGA</name>
<evidence type="ECO:0000313" key="2">
    <source>
        <dbReference type="EMBL" id="VDI42468.1"/>
    </source>
</evidence>
<accession>A0A8B6EZR3</accession>
<dbReference type="OrthoDB" id="10045365at2759"/>
<feature type="domain" description="ShKT" evidence="1">
    <location>
        <begin position="31"/>
        <end position="63"/>
    </location>
</feature>
<dbReference type="EMBL" id="UYJE01006023">
    <property type="protein sequence ID" value="VDI42468.1"/>
    <property type="molecule type" value="Genomic_DNA"/>
</dbReference>
<organism evidence="2 3">
    <name type="scientific">Mytilus galloprovincialis</name>
    <name type="common">Mediterranean mussel</name>
    <dbReference type="NCBI Taxonomy" id="29158"/>
    <lineage>
        <taxon>Eukaryota</taxon>
        <taxon>Metazoa</taxon>
        <taxon>Spiralia</taxon>
        <taxon>Lophotrochozoa</taxon>
        <taxon>Mollusca</taxon>
        <taxon>Bivalvia</taxon>
        <taxon>Autobranchia</taxon>
        <taxon>Pteriomorphia</taxon>
        <taxon>Mytilida</taxon>
        <taxon>Mytiloidea</taxon>
        <taxon>Mytilidae</taxon>
        <taxon>Mytilinae</taxon>
        <taxon>Mytilus</taxon>
    </lineage>
</organism>
<protein>
    <recommendedName>
        <fullName evidence="1">ShKT domain-containing protein</fullName>
    </recommendedName>
</protein>
<proteinExistence type="predicted"/>
<feature type="domain" description="ShKT" evidence="1">
    <location>
        <begin position="64"/>
        <end position="94"/>
    </location>
</feature>
<dbReference type="AlphaFoldDB" id="A0A8B6EZR3"/>
<evidence type="ECO:0000259" key="1">
    <source>
        <dbReference type="SMART" id="SM00254"/>
    </source>
</evidence>
<dbReference type="InterPro" id="IPR003582">
    <property type="entry name" value="ShKT_dom"/>
</dbReference>
<dbReference type="SMART" id="SM00254">
    <property type="entry name" value="ShKT"/>
    <property type="match status" value="2"/>
</dbReference>
<comment type="caution">
    <text evidence="2">The sequence shown here is derived from an EMBL/GenBank/DDBJ whole genome shotgun (WGS) entry which is preliminary data.</text>
</comment>
<gene>
    <name evidence="2" type="ORF">MGAL_10B084568</name>
</gene>
<reference evidence="2" key="1">
    <citation type="submission" date="2018-11" db="EMBL/GenBank/DDBJ databases">
        <authorList>
            <person name="Alioto T."/>
            <person name="Alioto T."/>
        </authorList>
    </citation>
    <scope>NUCLEOTIDE SEQUENCE</scope>
</reference>
<evidence type="ECO:0000313" key="3">
    <source>
        <dbReference type="Proteomes" id="UP000596742"/>
    </source>
</evidence>
<dbReference type="Proteomes" id="UP000596742">
    <property type="component" value="Unassembled WGS sequence"/>
</dbReference>
<sequence length="111" mass="11896">MSFCKQIVKKRERKAPPVMTTTTISTQTSPVCNDSPFVTCSDQHVCADPTLKQLCPFSCGLCSCADSTFVTCSSSLCANDNFRQLCQKTCGVCGISLSGSTTASWIHINGK</sequence>
<keyword evidence="3" id="KW-1185">Reference proteome</keyword>